<dbReference type="GeneID" id="19274314"/>
<dbReference type="InParanoid" id="W3WZY8"/>
<accession>W3WZY8</accession>
<dbReference type="GO" id="GO:0008270">
    <property type="term" value="F:zinc ion binding"/>
    <property type="evidence" value="ECO:0007669"/>
    <property type="project" value="InterPro"/>
</dbReference>
<name>W3WZY8_PESFW</name>
<dbReference type="Pfam" id="PF04082">
    <property type="entry name" value="Fungal_trans"/>
    <property type="match status" value="1"/>
</dbReference>
<dbReference type="OMA" id="PWMIERN"/>
<dbReference type="InterPro" id="IPR051089">
    <property type="entry name" value="prtT"/>
</dbReference>
<comment type="subcellular location">
    <subcellularLocation>
        <location evidence="1">Nucleus</location>
    </subcellularLocation>
</comment>
<reference evidence="9" key="1">
    <citation type="journal article" date="2015" name="BMC Genomics">
        <title>Genomic and transcriptomic analysis of the endophytic fungus Pestalotiopsis fici reveals its lifestyle and high potential for synthesis of natural products.</title>
        <authorList>
            <person name="Wang X."/>
            <person name="Zhang X."/>
            <person name="Liu L."/>
            <person name="Xiang M."/>
            <person name="Wang W."/>
            <person name="Sun X."/>
            <person name="Che Y."/>
            <person name="Guo L."/>
            <person name="Liu G."/>
            <person name="Guo L."/>
            <person name="Wang C."/>
            <person name="Yin W.B."/>
            <person name="Stadler M."/>
            <person name="Zhang X."/>
            <person name="Liu X."/>
        </authorList>
    </citation>
    <scope>NUCLEOTIDE SEQUENCE [LARGE SCALE GENOMIC DNA]</scope>
    <source>
        <strain evidence="9">W106-1 / CGMCC3.15140</strain>
    </source>
</reference>
<keyword evidence="9" id="KW-1185">Reference proteome</keyword>
<evidence type="ECO:0000256" key="4">
    <source>
        <dbReference type="ARBA" id="ARBA00023163"/>
    </source>
</evidence>
<dbReference type="OrthoDB" id="3163292at2759"/>
<evidence type="ECO:0000256" key="1">
    <source>
        <dbReference type="ARBA" id="ARBA00004123"/>
    </source>
</evidence>
<evidence type="ECO:0000313" key="8">
    <source>
        <dbReference type="EMBL" id="ETS79448.1"/>
    </source>
</evidence>
<dbReference type="eggNOG" id="ENOG502S1F2">
    <property type="taxonomic scope" value="Eukaryota"/>
</dbReference>
<evidence type="ECO:0000256" key="6">
    <source>
        <dbReference type="SAM" id="MobiDB-lite"/>
    </source>
</evidence>
<dbReference type="HOGENOM" id="CLU_017865_1_1_1"/>
<proteinExistence type="predicted"/>
<dbReference type="PANTHER" id="PTHR31845">
    <property type="entry name" value="FINGER DOMAIN PROTEIN, PUTATIVE-RELATED"/>
    <property type="match status" value="1"/>
</dbReference>
<evidence type="ECO:0000259" key="7">
    <source>
        <dbReference type="SMART" id="SM00906"/>
    </source>
</evidence>
<dbReference type="InterPro" id="IPR007219">
    <property type="entry name" value="XnlR_reg_dom"/>
</dbReference>
<protein>
    <recommendedName>
        <fullName evidence="7">Xylanolytic transcriptional activator regulatory domain-containing protein</fullName>
    </recommendedName>
</protein>
<dbReference type="GO" id="GO:0006351">
    <property type="term" value="P:DNA-templated transcription"/>
    <property type="evidence" value="ECO:0007669"/>
    <property type="project" value="InterPro"/>
</dbReference>
<dbReference type="GO" id="GO:0000976">
    <property type="term" value="F:transcription cis-regulatory region binding"/>
    <property type="evidence" value="ECO:0007669"/>
    <property type="project" value="TreeGrafter"/>
</dbReference>
<feature type="region of interest" description="Disordered" evidence="6">
    <location>
        <begin position="1"/>
        <end position="24"/>
    </location>
</feature>
<feature type="region of interest" description="Disordered" evidence="6">
    <location>
        <begin position="475"/>
        <end position="495"/>
    </location>
</feature>
<sequence length="564" mass="63565">MPEHAKSDDVVSAAITPQAQTVERGTDWETGTLQPSGLLNHVATEGRFSLQSILSPQGSNVSDVLNENICSTFSPEDPVQLGHINLSIAESLFDNFIKVLNPYISQLDPVLHTFNYVRRRSSFLFTAILAAAAKSFNTALYQSLHDYAESLLANTFRLGRKSIEIAQAVLILTYWKEPEDTRAWIFLGYTIRMGMDLGWHRLAPYPSCDQLTLSEAQKRETRNVQRTWYILFVYDRSISLQTGKPWMIERSTFIEAIESWCRDPLATDNDRLLGAFVTLRLLSSEVFKLLGPKSSRVLSGPLHSIESLLAIIKIRIEEWEQRWIHCLLKSDMIYSETCHPFLIRFYGTHLRLQLFSLPLQEILASSDPDISTNLEVLWVSYSSALEMLQLINRSTSFLYFAQDSIHVMTAYSAAFLIKLLLSTPESIACQIEHHVTAAINTAARIFSQQASPPGSSCTLQAKFLEKIMSDFEARRQEQRLQPSQSRPLGDDPHTRINVTLLDESGTSRPTDALGNGVTSIDDTLQAERNGSQSVRQEFSFAEDDIWADMFASAGFNIQEGVFFA</sequence>
<evidence type="ECO:0000256" key="3">
    <source>
        <dbReference type="ARBA" id="ARBA00023125"/>
    </source>
</evidence>
<keyword evidence="5" id="KW-0539">Nucleus</keyword>
<keyword evidence="2" id="KW-0805">Transcription regulation</keyword>
<feature type="domain" description="Xylanolytic transcriptional activator regulatory" evidence="7">
    <location>
        <begin position="183"/>
        <end position="270"/>
    </location>
</feature>
<dbReference type="SMART" id="SM00906">
    <property type="entry name" value="Fungal_trans"/>
    <property type="match status" value="1"/>
</dbReference>
<feature type="compositionally biased region" description="Polar residues" evidence="6">
    <location>
        <begin position="15"/>
        <end position="24"/>
    </location>
</feature>
<dbReference type="GO" id="GO:0005634">
    <property type="term" value="C:nucleus"/>
    <property type="evidence" value="ECO:0007669"/>
    <property type="project" value="UniProtKB-SubCell"/>
</dbReference>
<dbReference type="STRING" id="1229662.W3WZY8"/>
<keyword evidence="3" id="KW-0238">DNA-binding</keyword>
<organism evidence="8 9">
    <name type="scientific">Pestalotiopsis fici (strain W106-1 / CGMCC3.15140)</name>
    <dbReference type="NCBI Taxonomy" id="1229662"/>
    <lineage>
        <taxon>Eukaryota</taxon>
        <taxon>Fungi</taxon>
        <taxon>Dikarya</taxon>
        <taxon>Ascomycota</taxon>
        <taxon>Pezizomycotina</taxon>
        <taxon>Sordariomycetes</taxon>
        <taxon>Xylariomycetidae</taxon>
        <taxon>Amphisphaeriales</taxon>
        <taxon>Sporocadaceae</taxon>
        <taxon>Pestalotiopsis</taxon>
    </lineage>
</organism>
<dbReference type="EMBL" id="KI912114">
    <property type="protein sequence ID" value="ETS79448.1"/>
    <property type="molecule type" value="Genomic_DNA"/>
</dbReference>
<dbReference type="KEGG" id="pfy:PFICI_09301"/>
<dbReference type="PANTHER" id="PTHR31845:SF17">
    <property type="entry name" value="ZN(II)2CYS6 TRANSCRIPTION FACTOR (EUROFUNG)"/>
    <property type="match status" value="1"/>
</dbReference>
<dbReference type="CDD" id="cd12148">
    <property type="entry name" value="fungal_TF_MHR"/>
    <property type="match status" value="1"/>
</dbReference>
<dbReference type="Proteomes" id="UP000030651">
    <property type="component" value="Unassembled WGS sequence"/>
</dbReference>
<evidence type="ECO:0000256" key="2">
    <source>
        <dbReference type="ARBA" id="ARBA00023015"/>
    </source>
</evidence>
<evidence type="ECO:0000256" key="5">
    <source>
        <dbReference type="ARBA" id="ARBA00023242"/>
    </source>
</evidence>
<keyword evidence="4" id="KW-0804">Transcription</keyword>
<gene>
    <name evidence="8" type="ORF">PFICI_09301</name>
</gene>
<dbReference type="AlphaFoldDB" id="W3WZY8"/>
<dbReference type="RefSeq" id="XP_007836073.1">
    <property type="nucleotide sequence ID" value="XM_007837882.1"/>
</dbReference>
<dbReference type="GO" id="GO:0000981">
    <property type="term" value="F:DNA-binding transcription factor activity, RNA polymerase II-specific"/>
    <property type="evidence" value="ECO:0007669"/>
    <property type="project" value="TreeGrafter"/>
</dbReference>
<evidence type="ECO:0000313" key="9">
    <source>
        <dbReference type="Proteomes" id="UP000030651"/>
    </source>
</evidence>